<evidence type="ECO:0000313" key="2">
    <source>
        <dbReference type="Proteomes" id="UP001353858"/>
    </source>
</evidence>
<dbReference type="AlphaFoldDB" id="A0AAN7SDT6"/>
<reference evidence="2" key="1">
    <citation type="submission" date="2023-01" db="EMBL/GenBank/DDBJ databases">
        <title>Key to firefly adult light organ development and bioluminescence: homeobox transcription factors regulate luciferase expression and transportation to peroxisome.</title>
        <authorList>
            <person name="Fu X."/>
        </authorList>
    </citation>
    <scope>NUCLEOTIDE SEQUENCE [LARGE SCALE GENOMIC DNA]</scope>
</reference>
<protein>
    <submittedName>
        <fullName evidence="1">Uncharacterized protein</fullName>
    </submittedName>
</protein>
<gene>
    <name evidence="1" type="ORF">RN001_013304</name>
</gene>
<dbReference type="EMBL" id="JARPUR010000006">
    <property type="protein sequence ID" value="KAK4873944.1"/>
    <property type="molecule type" value="Genomic_DNA"/>
</dbReference>
<dbReference type="Proteomes" id="UP001353858">
    <property type="component" value="Unassembled WGS sequence"/>
</dbReference>
<comment type="caution">
    <text evidence="1">The sequence shown here is derived from an EMBL/GenBank/DDBJ whole genome shotgun (WGS) entry which is preliminary data.</text>
</comment>
<name>A0AAN7SDT6_9COLE</name>
<proteinExistence type="predicted"/>
<evidence type="ECO:0000313" key="1">
    <source>
        <dbReference type="EMBL" id="KAK4873944.1"/>
    </source>
</evidence>
<keyword evidence="2" id="KW-1185">Reference proteome</keyword>
<accession>A0AAN7SDT6</accession>
<sequence>MANRLHVSVKRSLSESDINSSDNESNFNVDDSILDKEYHPSDSLIATLWLQLVREHKLKSIEHRFLVSAHSYLPCDRDFFQIEKHKRFFRQIHCPEDWYEAVRKSNRTSSFEVIAMEQKDFLSFKKVSMVRKNLIEDKQPITFSKTRCFRFESGKPNTMLIEHEINRF</sequence>
<organism evidence="1 2">
    <name type="scientific">Aquatica leii</name>
    <dbReference type="NCBI Taxonomy" id="1421715"/>
    <lineage>
        <taxon>Eukaryota</taxon>
        <taxon>Metazoa</taxon>
        <taxon>Ecdysozoa</taxon>
        <taxon>Arthropoda</taxon>
        <taxon>Hexapoda</taxon>
        <taxon>Insecta</taxon>
        <taxon>Pterygota</taxon>
        <taxon>Neoptera</taxon>
        <taxon>Endopterygota</taxon>
        <taxon>Coleoptera</taxon>
        <taxon>Polyphaga</taxon>
        <taxon>Elateriformia</taxon>
        <taxon>Elateroidea</taxon>
        <taxon>Lampyridae</taxon>
        <taxon>Luciolinae</taxon>
        <taxon>Aquatica</taxon>
    </lineage>
</organism>